<name>A0A8T0B146_SILME</name>
<feature type="compositionally biased region" description="Basic and acidic residues" evidence="1">
    <location>
        <begin position="1"/>
        <end position="21"/>
    </location>
</feature>
<feature type="region of interest" description="Disordered" evidence="1">
    <location>
        <begin position="42"/>
        <end position="63"/>
    </location>
</feature>
<evidence type="ECO:0000313" key="3">
    <source>
        <dbReference type="Proteomes" id="UP000606274"/>
    </source>
</evidence>
<feature type="region of interest" description="Disordered" evidence="1">
    <location>
        <begin position="1"/>
        <end position="22"/>
    </location>
</feature>
<feature type="compositionally biased region" description="Basic and acidic residues" evidence="1">
    <location>
        <begin position="42"/>
        <end position="56"/>
    </location>
</feature>
<protein>
    <submittedName>
        <fullName evidence="2">Uncharacterized protein</fullName>
    </submittedName>
</protein>
<proteinExistence type="predicted"/>
<accession>A0A8T0B146</accession>
<dbReference type="AlphaFoldDB" id="A0A8T0B146"/>
<organism evidence="2 3">
    <name type="scientific">Silurus meridionalis</name>
    <name type="common">Southern catfish</name>
    <name type="synonym">Silurus soldatovi meridionalis</name>
    <dbReference type="NCBI Taxonomy" id="175797"/>
    <lineage>
        <taxon>Eukaryota</taxon>
        <taxon>Metazoa</taxon>
        <taxon>Chordata</taxon>
        <taxon>Craniata</taxon>
        <taxon>Vertebrata</taxon>
        <taxon>Euteleostomi</taxon>
        <taxon>Actinopterygii</taxon>
        <taxon>Neopterygii</taxon>
        <taxon>Teleostei</taxon>
        <taxon>Ostariophysi</taxon>
        <taxon>Siluriformes</taxon>
        <taxon>Siluridae</taxon>
        <taxon>Silurus</taxon>
    </lineage>
</organism>
<comment type="caution">
    <text evidence="2">The sequence shown here is derived from an EMBL/GenBank/DDBJ whole genome shotgun (WGS) entry which is preliminary data.</text>
</comment>
<evidence type="ECO:0000313" key="2">
    <source>
        <dbReference type="EMBL" id="KAF7697446.1"/>
    </source>
</evidence>
<dbReference type="EMBL" id="JABFDY010000015">
    <property type="protein sequence ID" value="KAF7697446.1"/>
    <property type="molecule type" value="Genomic_DNA"/>
</dbReference>
<keyword evidence="3" id="KW-1185">Reference proteome</keyword>
<sequence>MEKEKKMMGKSKASLEKEKKMKSLSLMMDSVSGWKAEMMGKSKASLEKGKANEGAREGTAPLPSTKNVVSLFTSFAEGAREGGVPLLITDKVDS</sequence>
<gene>
    <name evidence="2" type="ORF">HF521_005864</name>
</gene>
<evidence type="ECO:0000256" key="1">
    <source>
        <dbReference type="SAM" id="MobiDB-lite"/>
    </source>
</evidence>
<dbReference type="Proteomes" id="UP000606274">
    <property type="component" value="Unassembled WGS sequence"/>
</dbReference>
<reference evidence="2" key="1">
    <citation type="submission" date="2020-08" db="EMBL/GenBank/DDBJ databases">
        <title>Chromosome-level assembly of Southern catfish (Silurus meridionalis) provides insights into visual adaptation to the nocturnal and benthic lifestyles.</title>
        <authorList>
            <person name="Zhang Y."/>
            <person name="Wang D."/>
            <person name="Peng Z."/>
        </authorList>
    </citation>
    <scope>NUCLEOTIDE SEQUENCE</scope>
    <source>
        <strain evidence="2">SWU-2019-XX</strain>
        <tissue evidence="2">Muscle</tissue>
    </source>
</reference>